<dbReference type="EMBL" id="VSRR010000053">
    <property type="protein sequence ID" value="MPC09057.1"/>
    <property type="molecule type" value="Genomic_DNA"/>
</dbReference>
<evidence type="ECO:0000256" key="1">
    <source>
        <dbReference type="SAM" id="MobiDB-lite"/>
    </source>
</evidence>
<comment type="caution">
    <text evidence="2">The sequence shown here is derived from an EMBL/GenBank/DDBJ whole genome shotgun (WGS) entry which is preliminary data.</text>
</comment>
<feature type="compositionally biased region" description="Basic and acidic residues" evidence="1">
    <location>
        <begin position="7"/>
        <end position="19"/>
    </location>
</feature>
<proteinExistence type="predicted"/>
<sequence>MTSSADSDYKLTNRSEGRLPKPFLRESGGSCDVMMQTVPVTSAGRPCLRFALVSPFLLRRYTAFPTYIQPPISLSPPKRHPSPILHAPFCAPMLRFNPFTAARRAGLGQEGPGREQAMGRGGLHGRLPRSYFRIHFITALLSRCWSTVFTHAVFNGEQKGKNSLDSVDDRRLAALCSSRVTHKGECCLVPPSLPRVALAPASPRLLLLRPRGSYSPVGSSSRVLSDHIAKTRVIPVTSDAIHCPEWLQHVG</sequence>
<evidence type="ECO:0000313" key="2">
    <source>
        <dbReference type="EMBL" id="MPC09057.1"/>
    </source>
</evidence>
<dbReference type="AlphaFoldDB" id="A0A5B7CHR6"/>
<dbReference type="Proteomes" id="UP000324222">
    <property type="component" value="Unassembled WGS sequence"/>
</dbReference>
<organism evidence="2 3">
    <name type="scientific">Portunus trituberculatus</name>
    <name type="common">Swimming crab</name>
    <name type="synonym">Neptunus trituberculatus</name>
    <dbReference type="NCBI Taxonomy" id="210409"/>
    <lineage>
        <taxon>Eukaryota</taxon>
        <taxon>Metazoa</taxon>
        <taxon>Ecdysozoa</taxon>
        <taxon>Arthropoda</taxon>
        <taxon>Crustacea</taxon>
        <taxon>Multicrustacea</taxon>
        <taxon>Malacostraca</taxon>
        <taxon>Eumalacostraca</taxon>
        <taxon>Eucarida</taxon>
        <taxon>Decapoda</taxon>
        <taxon>Pleocyemata</taxon>
        <taxon>Brachyura</taxon>
        <taxon>Eubrachyura</taxon>
        <taxon>Portunoidea</taxon>
        <taxon>Portunidae</taxon>
        <taxon>Portuninae</taxon>
        <taxon>Portunus</taxon>
    </lineage>
</organism>
<evidence type="ECO:0000313" key="3">
    <source>
        <dbReference type="Proteomes" id="UP000324222"/>
    </source>
</evidence>
<keyword evidence="3" id="KW-1185">Reference proteome</keyword>
<accession>A0A5B7CHR6</accession>
<reference evidence="2 3" key="1">
    <citation type="submission" date="2019-05" db="EMBL/GenBank/DDBJ databases">
        <title>Another draft genome of Portunus trituberculatus and its Hox gene families provides insights of decapod evolution.</title>
        <authorList>
            <person name="Jeong J.-H."/>
            <person name="Song I."/>
            <person name="Kim S."/>
            <person name="Choi T."/>
            <person name="Kim D."/>
            <person name="Ryu S."/>
            <person name="Kim W."/>
        </authorList>
    </citation>
    <scope>NUCLEOTIDE SEQUENCE [LARGE SCALE GENOMIC DNA]</scope>
    <source>
        <tissue evidence="2">Muscle</tissue>
    </source>
</reference>
<name>A0A5B7CHR6_PORTR</name>
<protein>
    <submittedName>
        <fullName evidence="2">Uncharacterized protein</fullName>
    </submittedName>
</protein>
<feature type="region of interest" description="Disordered" evidence="1">
    <location>
        <begin position="1"/>
        <end position="23"/>
    </location>
</feature>
<gene>
    <name evidence="2" type="ORF">E2C01_001659</name>
</gene>